<dbReference type="PROSITE" id="PS50042">
    <property type="entry name" value="CNMP_BINDING_3"/>
    <property type="match status" value="1"/>
</dbReference>
<dbReference type="GO" id="GO:0003254">
    <property type="term" value="P:regulation of membrane depolarization"/>
    <property type="evidence" value="ECO:0007669"/>
    <property type="project" value="TreeGrafter"/>
</dbReference>
<dbReference type="InterPro" id="IPR018490">
    <property type="entry name" value="cNMP-bd_dom_sf"/>
</dbReference>
<dbReference type="PANTHER" id="PTHR45689:SF14">
    <property type="entry name" value="CYCLIC NUCLEOTIDE-GATED CATION CHANNEL SUBUNIT A-LIKE PROTEIN"/>
    <property type="match status" value="1"/>
</dbReference>
<dbReference type="GO" id="GO:0005249">
    <property type="term" value="F:voltage-gated potassium channel activity"/>
    <property type="evidence" value="ECO:0007669"/>
    <property type="project" value="TreeGrafter"/>
</dbReference>
<comment type="caution">
    <text evidence="4">The sequence shown here is derived from an EMBL/GenBank/DDBJ whole genome shotgun (WGS) entry which is preliminary data.</text>
</comment>
<dbReference type="EMBL" id="JAPWTK010000017">
    <property type="protein sequence ID" value="KAJ8958439.1"/>
    <property type="molecule type" value="Genomic_DNA"/>
</dbReference>
<dbReference type="SMART" id="SM00100">
    <property type="entry name" value="cNMP"/>
    <property type="match status" value="1"/>
</dbReference>
<accession>A0AAV8Z5D6</accession>
<keyword evidence="2" id="KW-1133">Transmembrane helix</keyword>
<dbReference type="GO" id="GO:0035725">
    <property type="term" value="P:sodium ion transmembrane transport"/>
    <property type="evidence" value="ECO:0007669"/>
    <property type="project" value="TreeGrafter"/>
</dbReference>
<dbReference type="InterPro" id="IPR014710">
    <property type="entry name" value="RmlC-like_jellyroll"/>
</dbReference>
<gene>
    <name evidence="4" type="ORF">NQ318_002225</name>
</gene>
<evidence type="ECO:0000256" key="1">
    <source>
        <dbReference type="SAM" id="MobiDB-lite"/>
    </source>
</evidence>
<dbReference type="Gene3D" id="2.60.120.10">
    <property type="entry name" value="Jelly Rolls"/>
    <property type="match status" value="1"/>
</dbReference>
<proteinExistence type="predicted"/>
<dbReference type="InterPro" id="IPR051413">
    <property type="entry name" value="K/Na_HCN_channel"/>
</dbReference>
<evidence type="ECO:0000313" key="4">
    <source>
        <dbReference type="EMBL" id="KAJ8958439.1"/>
    </source>
</evidence>
<dbReference type="GO" id="GO:0098855">
    <property type="term" value="C:HCN channel complex"/>
    <property type="evidence" value="ECO:0007669"/>
    <property type="project" value="TreeGrafter"/>
</dbReference>
<name>A0AAV8Z5D6_9CUCU</name>
<dbReference type="AlphaFoldDB" id="A0AAV8Z5D6"/>
<organism evidence="4 5">
    <name type="scientific">Aromia moschata</name>
    <dbReference type="NCBI Taxonomy" id="1265417"/>
    <lineage>
        <taxon>Eukaryota</taxon>
        <taxon>Metazoa</taxon>
        <taxon>Ecdysozoa</taxon>
        <taxon>Arthropoda</taxon>
        <taxon>Hexapoda</taxon>
        <taxon>Insecta</taxon>
        <taxon>Pterygota</taxon>
        <taxon>Neoptera</taxon>
        <taxon>Endopterygota</taxon>
        <taxon>Coleoptera</taxon>
        <taxon>Polyphaga</taxon>
        <taxon>Cucujiformia</taxon>
        <taxon>Chrysomeloidea</taxon>
        <taxon>Cerambycidae</taxon>
        <taxon>Cerambycinae</taxon>
        <taxon>Callichromatini</taxon>
        <taxon>Aromia</taxon>
    </lineage>
</organism>
<evidence type="ECO:0000259" key="3">
    <source>
        <dbReference type="PROSITE" id="PS50042"/>
    </source>
</evidence>
<dbReference type="Pfam" id="PF00027">
    <property type="entry name" value="cNMP_binding"/>
    <property type="match status" value="1"/>
</dbReference>
<keyword evidence="5" id="KW-1185">Reference proteome</keyword>
<protein>
    <recommendedName>
        <fullName evidence="3">Cyclic nucleotide-binding domain-containing protein</fullName>
    </recommendedName>
</protein>
<sequence length="568" mass="65412">MSNVHDCNLPPKDTSGFSKLPPNASPFRKLARGLRKQLAVNPNNFKCKEFFRNKSCQTAEQKRYAQSAHFYVIHPFSNLNSLLEVVFFLTWFACIVSDPLEILTDLGPVSSVYDMIDDIIIINIQRILVVSFFFVGYVDTKTKEIVTQPQRVIWNYLTTYFIFDATATGLTLQTIKLIFLANTSREGEVIFTICKKIIGMCAFLTRLDTLMHFLKHITRYLRLPKGIQTAATYILRTFIYIHCLTCFMYGVPSALYIDDWPQESWMRQAQIHRDSDTTLLSRYMECLLVIVCYFFGASHGLYNVNMPNEQLYLTIVTLFGRLYTLFLLADLLKNFGIAGVAESKYEQQLSTLEEYMLSKDLPSNLRKRLLQFYEYKLQKHYFNEPEIMSTLSEHLRTELFLFAARKLIRKVHVFKCLPKATLGAIIASMKMETYSPRDVIIKIGTNIENLFFISSGTVAVINGEGLELLHMEDGEEFGIISTFTDLKQKYQIETVEPTEVFYINKDVFLGLLSTHPEAIKKFHESIEKRASKLLMIEETIKKGGVGFLSELRSGKILESLNKRPTVEK</sequence>
<keyword evidence="2" id="KW-0812">Transmembrane</keyword>
<evidence type="ECO:0000256" key="2">
    <source>
        <dbReference type="SAM" id="Phobius"/>
    </source>
</evidence>
<feature type="transmembrane region" description="Helical" evidence="2">
    <location>
        <begin position="279"/>
        <end position="298"/>
    </location>
</feature>
<keyword evidence="2" id="KW-0472">Membrane</keyword>
<dbReference type="Gene3D" id="1.10.287.630">
    <property type="entry name" value="Helix hairpin bin"/>
    <property type="match status" value="1"/>
</dbReference>
<dbReference type="InterPro" id="IPR000595">
    <property type="entry name" value="cNMP-bd_dom"/>
</dbReference>
<feature type="transmembrane region" description="Helical" evidence="2">
    <location>
        <begin position="238"/>
        <end position="258"/>
    </location>
</feature>
<dbReference type="CDD" id="cd00038">
    <property type="entry name" value="CAP_ED"/>
    <property type="match status" value="1"/>
</dbReference>
<evidence type="ECO:0000313" key="5">
    <source>
        <dbReference type="Proteomes" id="UP001162162"/>
    </source>
</evidence>
<reference evidence="4" key="1">
    <citation type="journal article" date="2023" name="Insect Mol. Biol.">
        <title>Genome sequencing provides insights into the evolution of gene families encoding plant cell wall-degrading enzymes in longhorned beetles.</title>
        <authorList>
            <person name="Shin N.R."/>
            <person name="Okamura Y."/>
            <person name="Kirsch R."/>
            <person name="Pauchet Y."/>
        </authorList>
    </citation>
    <scope>NUCLEOTIDE SEQUENCE</scope>
    <source>
        <strain evidence="4">AMC_N1</strain>
    </source>
</reference>
<feature type="transmembrane region" description="Helical" evidence="2">
    <location>
        <begin position="310"/>
        <end position="329"/>
    </location>
</feature>
<dbReference type="SUPFAM" id="SSF51206">
    <property type="entry name" value="cAMP-binding domain-like"/>
    <property type="match status" value="1"/>
</dbReference>
<dbReference type="Proteomes" id="UP001162162">
    <property type="component" value="Unassembled WGS sequence"/>
</dbReference>
<feature type="region of interest" description="Disordered" evidence="1">
    <location>
        <begin position="1"/>
        <end position="23"/>
    </location>
</feature>
<dbReference type="PANTHER" id="PTHR45689">
    <property type="entry name" value="I[[H]] CHANNEL, ISOFORM E"/>
    <property type="match status" value="1"/>
</dbReference>
<feature type="domain" description="Cyclic nucleotide-binding" evidence="3">
    <location>
        <begin position="413"/>
        <end position="529"/>
    </location>
</feature>